<evidence type="ECO:0000313" key="3">
    <source>
        <dbReference type="EMBL" id="UWZ78891.1"/>
    </source>
</evidence>
<feature type="chain" id="PRO_5046565283" evidence="1">
    <location>
        <begin position="26"/>
        <end position="392"/>
    </location>
</feature>
<dbReference type="InterPro" id="IPR033900">
    <property type="entry name" value="Gram_neg_porin_domain"/>
</dbReference>
<reference evidence="3" key="1">
    <citation type="journal article" date="2022" name="Environ. Microbiol.">
        <title>Geoalkalibacter halelectricus SAP #1 sp. nov. possessing extracellular electron transfer and mineral#reducing capabilities from a haloalkaline environment.</title>
        <authorList>
            <person name="Yadav S."/>
            <person name="Singh R."/>
            <person name="Sundharam S.S."/>
            <person name="Chaudhary S."/>
            <person name="Krishnamurthi S."/>
            <person name="Patil S.A."/>
        </authorList>
    </citation>
    <scope>NUCLEOTIDE SEQUENCE</scope>
    <source>
        <strain evidence="3">SAP-1</strain>
    </source>
</reference>
<name>A0ABY5ZNR6_9BACT</name>
<feature type="domain" description="Porin" evidence="2">
    <location>
        <begin position="13"/>
        <end position="370"/>
    </location>
</feature>
<proteinExistence type="predicted"/>
<evidence type="ECO:0000313" key="4">
    <source>
        <dbReference type="Proteomes" id="UP001060414"/>
    </source>
</evidence>
<dbReference type="Pfam" id="PF13609">
    <property type="entry name" value="Porin_4"/>
    <property type="match status" value="1"/>
</dbReference>
<sequence>MSGKISGFILSALIVWFVFPQAALAAITLYDANETTFSVDGSFNTFYVFSSSDKNTEMEEIAGPDRDQSRVKMGFLPNWIGFNFSRQVGDLKLGGRSSFWVTINDSDNNLTETGIDVRQFYGTVDGDWGQVLFGKDFTLFNRSNIFLDEILLGYGNVSDTLGLIDGGGVSFGNIGTGYTYPFPSAQITYRTPQLHGFRLALGVIDPSRTTEQGQEKTPRFEGELTYNLAFDGGDITAWGGFLYNKSESLAVNGTDITTKGVSYGVRARYANFSLHASGFTAEGLGFLLGPGADTTLGFFLADAAGNEIDSDGFLLQGSYTYGPARLVLSYGENEFDGGVDVAKWENQTATGAVFYSVNDYFKLVAEYNVNEISIDRAREKTKTIALGAILNF</sequence>
<evidence type="ECO:0000256" key="1">
    <source>
        <dbReference type="SAM" id="SignalP"/>
    </source>
</evidence>
<keyword evidence="1" id="KW-0732">Signal</keyword>
<keyword evidence="4" id="KW-1185">Reference proteome</keyword>
<dbReference type="Proteomes" id="UP001060414">
    <property type="component" value="Chromosome"/>
</dbReference>
<dbReference type="EMBL" id="CP092109">
    <property type="protein sequence ID" value="UWZ78891.1"/>
    <property type="molecule type" value="Genomic_DNA"/>
</dbReference>
<dbReference type="Gene3D" id="2.40.160.10">
    <property type="entry name" value="Porin"/>
    <property type="match status" value="1"/>
</dbReference>
<dbReference type="RefSeq" id="WP_260747253.1">
    <property type="nucleotide sequence ID" value="NZ_CP092109.1"/>
</dbReference>
<gene>
    <name evidence="3" type="ORF">L9S41_14555</name>
</gene>
<evidence type="ECO:0000259" key="2">
    <source>
        <dbReference type="Pfam" id="PF13609"/>
    </source>
</evidence>
<dbReference type="InterPro" id="IPR023614">
    <property type="entry name" value="Porin_dom_sf"/>
</dbReference>
<protein>
    <submittedName>
        <fullName evidence="3">Porin</fullName>
    </submittedName>
</protein>
<feature type="signal peptide" evidence="1">
    <location>
        <begin position="1"/>
        <end position="25"/>
    </location>
</feature>
<dbReference type="SUPFAM" id="SSF56935">
    <property type="entry name" value="Porins"/>
    <property type="match status" value="1"/>
</dbReference>
<organism evidence="3 4">
    <name type="scientific">Geoalkalibacter halelectricus</name>
    <dbReference type="NCBI Taxonomy" id="2847045"/>
    <lineage>
        <taxon>Bacteria</taxon>
        <taxon>Pseudomonadati</taxon>
        <taxon>Thermodesulfobacteriota</taxon>
        <taxon>Desulfuromonadia</taxon>
        <taxon>Desulfuromonadales</taxon>
        <taxon>Geoalkalibacteraceae</taxon>
        <taxon>Geoalkalibacter</taxon>
    </lineage>
</organism>
<accession>A0ABY5ZNR6</accession>